<keyword evidence="1" id="KW-1185">Reference proteome</keyword>
<organism evidence="1 2">
    <name type="scientific">Heterorhabditis bacteriophora</name>
    <name type="common">Entomopathogenic nematode worm</name>
    <dbReference type="NCBI Taxonomy" id="37862"/>
    <lineage>
        <taxon>Eukaryota</taxon>
        <taxon>Metazoa</taxon>
        <taxon>Ecdysozoa</taxon>
        <taxon>Nematoda</taxon>
        <taxon>Chromadorea</taxon>
        <taxon>Rhabditida</taxon>
        <taxon>Rhabditina</taxon>
        <taxon>Rhabditomorpha</taxon>
        <taxon>Strongyloidea</taxon>
        <taxon>Heterorhabditidae</taxon>
        <taxon>Heterorhabditis</taxon>
    </lineage>
</organism>
<dbReference type="Proteomes" id="UP000095283">
    <property type="component" value="Unplaced"/>
</dbReference>
<proteinExistence type="predicted"/>
<evidence type="ECO:0000313" key="2">
    <source>
        <dbReference type="WBParaSite" id="Hba_00039"/>
    </source>
</evidence>
<reference evidence="2" key="1">
    <citation type="submission" date="2016-11" db="UniProtKB">
        <authorList>
            <consortium name="WormBaseParasite"/>
        </authorList>
    </citation>
    <scope>IDENTIFICATION</scope>
</reference>
<evidence type="ECO:0000313" key="1">
    <source>
        <dbReference type="Proteomes" id="UP000095283"/>
    </source>
</evidence>
<protein>
    <submittedName>
        <fullName evidence="2">Glutamate racemase</fullName>
    </submittedName>
</protein>
<dbReference type="AlphaFoldDB" id="A0A1I7W603"/>
<accession>A0A1I7W603</accession>
<sequence>MANKTVCIPYEGIASVGAIFSQLD</sequence>
<name>A0A1I7W603_HETBA</name>
<dbReference type="WBParaSite" id="Hba_00039">
    <property type="protein sequence ID" value="Hba_00039"/>
    <property type="gene ID" value="Hba_00039"/>
</dbReference>